<sequence>MNAIMDALAAHSTMSKQALESEKVRVGLKDILLGPGQLYEALRERSSESIE</sequence>
<dbReference type="eggNOG" id="COG0610">
    <property type="taxonomic scope" value="Bacteria"/>
</dbReference>
<dbReference type="Proteomes" id="UP000017842">
    <property type="component" value="Unassembled WGS sequence"/>
</dbReference>
<dbReference type="EMBL" id="AYLO01000015">
    <property type="protein sequence ID" value="ESS73581.1"/>
    <property type="molecule type" value="Genomic_DNA"/>
</dbReference>
<gene>
    <name evidence="1" type="ORF">MGMO_15c00020</name>
</gene>
<proteinExistence type="predicted"/>
<reference evidence="1 2" key="1">
    <citation type="journal article" date="2013" name="Genome Announc.">
        <title>Draft Genome Sequence of the Methanotrophic Gammaproteobacterium Methyloglobulus morosus DSM 22980 Strain KoM1.</title>
        <authorList>
            <person name="Poehlein A."/>
            <person name="Deutzmann J.S."/>
            <person name="Daniel R."/>
            <person name="Simeonova D.D."/>
        </authorList>
    </citation>
    <scope>NUCLEOTIDE SEQUENCE [LARGE SCALE GENOMIC DNA]</scope>
    <source>
        <strain evidence="1 2">KoM1</strain>
    </source>
</reference>
<keyword evidence="2" id="KW-1185">Reference proteome</keyword>
<name>V5E203_9GAMM</name>
<accession>V5E203</accession>
<dbReference type="RefSeq" id="WP_023493405.1">
    <property type="nucleotide sequence ID" value="NZ_AYLO01000015.1"/>
</dbReference>
<dbReference type="AlphaFoldDB" id="V5E203"/>
<dbReference type="REBASE" id="76728">
    <property type="entry name" value="Mmo22980ORF90P"/>
</dbReference>
<organism evidence="1 2">
    <name type="scientific">Methyloglobulus morosus KoM1</name>
    <dbReference type="NCBI Taxonomy" id="1116472"/>
    <lineage>
        <taxon>Bacteria</taxon>
        <taxon>Pseudomonadati</taxon>
        <taxon>Pseudomonadota</taxon>
        <taxon>Gammaproteobacteria</taxon>
        <taxon>Methylococcales</taxon>
        <taxon>Methylococcaceae</taxon>
        <taxon>Methyloglobulus</taxon>
    </lineage>
</organism>
<evidence type="ECO:0000313" key="2">
    <source>
        <dbReference type="Proteomes" id="UP000017842"/>
    </source>
</evidence>
<dbReference type="STRING" id="1116472.MGMO_15c00020"/>
<comment type="caution">
    <text evidence="1">The sequence shown here is derived from an EMBL/GenBank/DDBJ whole genome shotgun (WGS) entry which is preliminary data.</text>
</comment>
<evidence type="ECO:0000313" key="1">
    <source>
        <dbReference type="EMBL" id="ESS73581.1"/>
    </source>
</evidence>
<protein>
    <submittedName>
        <fullName evidence="1">Uncharacterized protein</fullName>
    </submittedName>
</protein>